<reference evidence="1 2" key="1">
    <citation type="submission" date="2019-03" db="EMBL/GenBank/DDBJ databases">
        <title>Genomic Encyclopedia of Type Strains, Phase IV (KMG-IV): sequencing the most valuable type-strain genomes for metagenomic binning, comparative biology and taxonomic classification.</title>
        <authorList>
            <person name="Goeker M."/>
        </authorList>
    </citation>
    <scope>NUCLEOTIDE SEQUENCE [LARGE SCALE GENOMIC DNA]</scope>
    <source>
        <strain evidence="1 2">DSM 19345</strain>
    </source>
</reference>
<dbReference type="Pfam" id="PF02620">
    <property type="entry name" value="YceD"/>
    <property type="match status" value="1"/>
</dbReference>
<protein>
    <submittedName>
        <fullName evidence="1">Uncharacterized metal-binding protein YceD (DUF177 family)</fullName>
    </submittedName>
</protein>
<dbReference type="EMBL" id="SMAK01000004">
    <property type="protein sequence ID" value="TCT11483.1"/>
    <property type="molecule type" value="Genomic_DNA"/>
</dbReference>
<proteinExistence type="predicted"/>
<organism evidence="1 2">
    <name type="scientific">Tepidamorphus gemmatus</name>
    <dbReference type="NCBI Taxonomy" id="747076"/>
    <lineage>
        <taxon>Bacteria</taxon>
        <taxon>Pseudomonadati</taxon>
        <taxon>Pseudomonadota</taxon>
        <taxon>Alphaproteobacteria</taxon>
        <taxon>Hyphomicrobiales</taxon>
        <taxon>Tepidamorphaceae</taxon>
        <taxon>Tepidamorphus</taxon>
    </lineage>
</organism>
<dbReference type="AlphaFoldDB" id="A0A4R3MEN7"/>
<dbReference type="OrthoDB" id="8443793at2"/>
<name>A0A4R3MEN7_9HYPH</name>
<dbReference type="RefSeq" id="WP_132806234.1">
    <property type="nucleotide sequence ID" value="NZ_SMAK01000004.1"/>
</dbReference>
<dbReference type="InterPro" id="IPR003772">
    <property type="entry name" value="YceD"/>
</dbReference>
<comment type="caution">
    <text evidence="1">The sequence shown here is derived from an EMBL/GenBank/DDBJ whole genome shotgun (WGS) entry which is preliminary data.</text>
</comment>
<gene>
    <name evidence="1" type="ORF">EDC22_104246</name>
</gene>
<evidence type="ECO:0000313" key="1">
    <source>
        <dbReference type="EMBL" id="TCT11483.1"/>
    </source>
</evidence>
<evidence type="ECO:0000313" key="2">
    <source>
        <dbReference type="Proteomes" id="UP000295678"/>
    </source>
</evidence>
<sequence>MIIRDYPVSIPVIRDQVPDSGLDIAFRADAAQCAAFARYLGVPSVERVEAALKIEPRARRSLAVNGHVACDLVQTCVVTLEPVAATIDEVVAIRYVPELGRPSEADGEGAAVDDVETEPLEGGAIDVGALIAQTLSLGLDPYPRRPGVVFEAGTGGSDGSVPSGAFAGLARLRRGDGGS</sequence>
<dbReference type="Proteomes" id="UP000295678">
    <property type="component" value="Unassembled WGS sequence"/>
</dbReference>
<keyword evidence="2" id="KW-1185">Reference proteome</keyword>
<accession>A0A4R3MEN7</accession>